<proteinExistence type="inferred from homology"/>
<dbReference type="Pfam" id="PF00069">
    <property type="entry name" value="Pkinase"/>
    <property type="match status" value="1"/>
</dbReference>
<dbReference type="Gene3D" id="1.10.510.10">
    <property type="entry name" value="Transferase(Phosphotransferase) domain 1"/>
    <property type="match status" value="1"/>
</dbReference>
<keyword evidence="4" id="KW-0597">Phosphoprotein</keyword>
<evidence type="ECO:0000256" key="2">
    <source>
        <dbReference type="ARBA" id="ARBA00012434"/>
    </source>
</evidence>
<evidence type="ECO:0000313" key="18">
    <source>
        <dbReference type="RefSeq" id="XP_038831336.1"/>
    </source>
</evidence>
<dbReference type="Gene3D" id="3.10.450.50">
    <property type="match status" value="1"/>
</dbReference>
<dbReference type="InterPro" id="IPR011009">
    <property type="entry name" value="Kinase-like_dom_sf"/>
</dbReference>
<dbReference type="GO" id="GO:0004683">
    <property type="term" value="F:calcium/calmodulin-dependent protein kinase activity"/>
    <property type="evidence" value="ECO:0007669"/>
    <property type="project" value="UniProtKB-EC"/>
</dbReference>
<dbReference type="PROSITE" id="PS00107">
    <property type="entry name" value="PROTEIN_KINASE_ATP"/>
    <property type="match status" value="1"/>
</dbReference>
<dbReference type="PANTHER" id="PTHR24347">
    <property type="entry name" value="SERINE/THREONINE-PROTEIN KINASE"/>
    <property type="match status" value="1"/>
</dbReference>
<evidence type="ECO:0000256" key="12">
    <source>
        <dbReference type="ARBA" id="ARBA00056581"/>
    </source>
</evidence>
<comment type="catalytic activity">
    <reaction evidence="10">
        <text>L-threonyl-[protein] + ATP = O-phospho-L-threonyl-[protein] + ADP + H(+)</text>
        <dbReference type="Rhea" id="RHEA:46608"/>
        <dbReference type="Rhea" id="RHEA-COMP:11060"/>
        <dbReference type="Rhea" id="RHEA-COMP:11605"/>
        <dbReference type="ChEBI" id="CHEBI:15378"/>
        <dbReference type="ChEBI" id="CHEBI:30013"/>
        <dbReference type="ChEBI" id="CHEBI:30616"/>
        <dbReference type="ChEBI" id="CHEBI:61977"/>
        <dbReference type="ChEBI" id="CHEBI:456216"/>
        <dbReference type="EC" id="2.7.11.17"/>
    </reaction>
</comment>
<feature type="domain" description="Protein kinase" evidence="16">
    <location>
        <begin position="15"/>
        <end position="273"/>
    </location>
</feature>
<dbReference type="InterPro" id="IPR017441">
    <property type="entry name" value="Protein_kinase_ATP_BS"/>
</dbReference>
<dbReference type="SMART" id="SM00220">
    <property type="entry name" value="S_TKc"/>
    <property type="match status" value="1"/>
</dbReference>
<keyword evidence="17" id="KW-1185">Reference proteome</keyword>
<dbReference type="SUPFAM" id="SSF56112">
    <property type="entry name" value="Protein kinase-like (PK-like)"/>
    <property type="match status" value="1"/>
</dbReference>
<dbReference type="FunFam" id="3.10.450.50:FF:000001">
    <property type="entry name" value="calcium/calmodulin-dependent protein kinase type II subunit gamma isoform X1"/>
    <property type="match status" value="1"/>
</dbReference>
<dbReference type="GO" id="GO:0005516">
    <property type="term" value="F:calmodulin binding"/>
    <property type="evidence" value="ECO:0007669"/>
    <property type="project" value="UniProtKB-KW"/>
</dbReference>
<evidence type="ECO:0000256" key="9">
    <source>
        <dbReference type="ARBA" id="ARBA00022860"/>
    </source>
</evidence>
<evidence type="ECO:0000313" key="17">
    <source>
        <dbReference type="Proteomes" id="UP000808372"/>
    </source>
</evidence>
<evidence type="ECO:0000256" key="13">
    <source>
        <dbReference type="ARBA" id="ARBA00064333"/>
    </source>
</evidence>
<dbReference type="InterPro" id="IPR013543">
    <property type="entry name" value="Ca/CaM-dep_prot_kinase-assoc"/>
</dbReference>
<keyword evidence="7" id="KW-0418">Kinase</keyword>
<evidence type="ECO:0000256" key="1">
    <source>
        <dbReference type="ARBA" id="ARBA00005354"/>
    </source>
</evidence>
<evidence type="ECO:0000256" key="4">
    <source>
        <dbReference type="ARBA" id="ARBA00022553"/>
    </source>
</evidence>
<comment type="similarity">
    <text evidence="1">Belongs to the protein kinase superfamily. CAMK Ser/Thr protein kinase family. CaMK subfamily.</text>
</comment>
<dbReference type="RefSeq" id="XP_038831336.1">
    <property type="nucleotide sequence ID" value="XM_038975408.1"/>
</dbReference>
<keyword evidence="8 14" id="KW-0067">ATP-binding</keyword>
<keyword evidence="9" id="KW-0112">Calmodulin-binding</keyword>
<dbReference type="AlphaFoldDB" id="A0A8U0PVK4"/>
<evidence type="ECO:0000256" key="6">
    <source>
        <dbReference type="ARBA" id="ARBA00022741"/>
    </source>
</evidence>
<keyword evidence="6 14" id="KW-0547">Nucleotide-binding</keyword>
<reference evidence="18" key="1">
    <citation type="submission" date="2025-08" db="UniProtKB">
        <authorList>
            <consortium name="RefSeq"/>
        </authorList>
    </citation>
    <scope>IDENTIFICATION</scope>
    <source>
        <tissue evidence="18">White muscle</tissue>
    </source>
</reference>
<keyword evidence="5" id="KW-0808">Transferase</keyword>
<dbReference type="Proteomes" id="UP000808372">
    <property type="component" value="Chromosome 35"/>
</dbReference>
<dbReference type="SUPFAM" id="SSF54427">
    <property type="entry name" value="NTF2-like"/>
    <property type="match status" value="1"/>
</dbReference>
<dbReference type="InterPro" id="IPR008271">
    <property type="entry name" value="Ser/Thr_kinase_AS"/>
</dbReference>
<dbReference type="FunFam" id="3.30.200.20:FF:000002">
    <property type="entry name" value="Calcium/calmodulin-dependent protein kinase type II subunit delta isoform 2"/>
    <property type="match status" value="1"/>
</dbReference>
<dbReference type="Gene3D" id="6.10.140.620">
    <property type="match status" value="1"/>
</dbReference>
<dbReference type="Pfam" id="PF08332">
    <property type="entry name" value="CaMKII_AD"/>
    <property type="match status" value="1"/>
</dbReference>
<name>A0A8U0PVK4_SALNM</name>
<dbReference type="InterPro" id="IPR032710">
    <property type="entry name" value="NTF2-like_dom_sf"/>
</dbReference>
<dbReference type="FunFam" id="1.10.510.10:FF:000001">
    <property type="entry name" value="Calcium/calmodulin-dependent protein kinase type II subunit delta"/>
    <property type="match status" value="1"/>
</dbReference>
<dbReference type="GO" id="GO:0005524">
    <property type="term" value="F:ATP binding"/>
    <property type="evidence" value="ECO:0007669"/>
    <property type="project" value="UniProtKB-UniRule"/>
</dbReference>
<dbReference type="Gene3D" id="3.30.200.20">
    <property type="entry name" value="Phosphorylase Kinase, domain 1"/>
    <property type="match status" value="1"/>
</dbReference>
<organism evidence="17 18">
    <name type="scientific">Salvelinus namaycush</name>
    <name type="common">Lake trout</name>
    <name type="synonym">Salmo namaycush</name>
    <dbReference type="NCBI Taxonomy" id="8040"/>
    <lineage>
        <taxon>Eukaryota</taxon>
        <taxon>Metazoa</taxon>
        <taxon>Chordata</taxon>
        <taxon>Craniata</taxon>
        <taxon>Vertebrata</taxon>
        <taxon>Euteleostomi</taxon>
        <taxon>Actinopterygii</taxon>
        <taxon>Neopterygii</taxon>
        <taxon>Teleostei</taxon>
        <taxon>Protacanthopterygii</taxon>
        <taxon>Salmoniformes</taxon>
        <taxon>Salmonidae</taxon>
        <taxon>Salmoninae</taxon>
        <taxon>Salvelinus</taxon>
    </lineage>
</organism>
<dbReference type="PROSITE" id="PS50011">
    <property type="entry name" value="PROTEIN_KINASE_DOM"/>
    <property type="match status" value="1"/>
</dbReference>
<evidence type="ECO:0000256" key="3">
    <source>
        <dbReference type="ARBA" id="ARBA00022527"/>
    </source>
</evidence>
<comment type="subunit">
    <text evidence="13">CAMK2 is composed of four different chains: alpha, beta, gamma, and delta. The different isoforms assemble into homo- or heteromultimeric holoenzymes composed of 8 to 12 subunits.</text>
</comment>
<dbReference type="CDD" id="cd14086">
    <property type="entry name" value="STKc_CaMKII"/>
    <property type="match status" value="1"/>
</dbReference>
<evidence type="ECO:0000256" key="15">
    <source>
        <dbReference type="RuleBase" id="RU000304"/>
    </source>
</evidence>
<accession>A0A8U0PVK4</accession>
<gene>
    <name evidence="18" type="primary">LOC120030077</name>
</gene>
<comment type="function">
    <text evidence="12">CaM-kinase II (CAMK2) is a prominent kinase in the central nervous system.</text>
</comment>
<dbReference type="PROSITE" id="PS00108">
    <property type="entry name" value="PROTEIN_KINASE_ST"/>
    <property type="match status" value="1"/>
</dbReference>
<dbReference type="EC" id="2.7.11.17" evidence="2"/>
<protein>
    <recommendedName>
        <fullName evidence="2">calcium/calmodulin-dependent protein kinase</fullName>
        <ecNumber evidence="2">2.7.11.17</ecNumber>
    </recommendedName>
</protein>
<comment type="catalytic activity">
    <reaction evidence="11">
        <text>L-seryl-[protein] + ATP = O-phospho-L-seryl-[protein] + ADP + H(+)</text>
        <dbReference type="Rhea" id="RHEA:17989"/>
        <dbReference type="Rhea" id="RHEA-COMP:9863"/>
        <dbReference type="Rhea" id="RHEA-COMP:11604"/>
        <dbReference type="ChEBI" id="CHEBI:15378"/>
        <dbReference type="ChEBI" id="CHEBI:29999"/>
        <dbReference type="ChEBI" id="CHEBI:30616"/>
        <dbReference type="ChEBI" id="CHEBI:83421"/>
        <dbReference type="ChEBI" id="CHEBI:456216"/>
        <dbReference type="EC" id="2.7.11.17"/>
    </reaction>
</comment>
<dbReference type="GeneID" id="120030077"/>
<dbReference type="InterPro" id="IPR000719">
    <property type="entry name" value="Prot_kinase_dom"/>
</dbReference>
<feature type="binding site" evidence="14">
    <location>
        <position position="44"/>
    </location>
    <ligand>
        <name>ATP</name>
        <dbReference type="ChEBI" id="CHEBI:30616"/>
    </ligand>
</feature>
<evidence type="ECO:0000256" key="10">
    <source>
        <dbReference type="ARBA" id="ARBA00047307"/>
    </source>
</evidence>
<keyword evidence="3 15" id="KW-0723">Serine/threonine-protein kinase</keyword>
<evidence type="ECO:0000256" key="14">
    <source>
        <dbReference type="PROSITE-ProRule" id="PRU10141"/>
    </source>
</evidence>
<evidence type="ECO:0000259" key="16">
    <source>
        <dbReference type="PROSITE" id="PS50011"/>
    </source>
</evidence>
<sequence length="492" mass="55609">MATTIVTSTRFTDEYQLYEELGKGAFSVVRRCVKKSSGQEFAAKIINTKKLSARDHQKLDREARICRLLKHSNIVRLHDSISEEGFHYLVFDLVTGGELFEDIVAREYYSEADASQCINQILESVQHIHQHDIVHRDLKPENLLLASKMKGAAVKLADFGLAIEVQGDQQAWFGFAGTPGYLSPEVLRKDPYGKPVDIWACGVILYILLVGYPPFWDEDQHKLYQQIKAGAYDFPSPEWDTVTPEAKNLINQMLTINPSKRITADQALKHPWICQRSTVASMIHRQETVECLRKFNARRKLKGAILTTMLVSRTFSACKSLLNKKADAAKESQNTVVATDGIKGSTESCNTNEDEDMKARKQEIIKITEQLIEAVNNGDFEAYTRICDPGLTSFEPEALGNLVEGMDFHKFYFENLLSKNSKPVHTTLLNPHVHLIGEEAACIAYIRLTQFVDGQGRPRSSQSEETRVWHRRDSKWLNVHFHCSGAPAAPLQ</sequence>
<dbReference type="GO" id="GO:0043226">
    <property type="term" value="C:organelle"/>
    <property type="evidence" value="ECO:0007669"/>
    <property type="project" value="UniProtKB-ARBA"/>
</dbReference>
<evidence type="ECO:0000256" key="8">
    <source>
        <dbReference type="ARBA" id="ARBA00022840"/>
    </source>
</evidence>
<evidence type="ECO:0000256" key="7">
    <source>
        <dbReference type="ARBA" id="ARBA00022777"/>
    </source>
</evidence>
<evidence type="ECO:0000256" key="5">
    <source>
        <dbReference type="ARBA" id="ARBA00022679"/>
    </source>
</evidence>
<evidence type="ECO:0000256" key="11">
    <source>
        <dbReference type="ARBA" id="ARBA00047430"/>
    </source>
</evidence>